<protein>
    <submittedName>
        <fullName evidence="2">Uncharacterized protein</fullName>
    </submittedName>
</protein>
<dbReference type="EMBL" id="CAJJDM010000039">
    <property type="protein sequence ID" value="CAD8067133.1"/>
    <property type="molecule type" value="Genomic_DNA"/>
</dbReference>
<gene>
    <name evidence="2" type="ORF">PPRIM_AZ9-3.1.T0400128</name>
</gene>
<dbReference type="Proteomes" id="UP000688137">
    <property type="component" value="Unassembled WGS sequence"/>
</dbReference>
<name>A0A8S1LP28_PARPR</name>
<dbReference type="OMA" id="CAYKLIG"/>
<keyword evidence="3" id="KW-1185">Reference proteome</keyword>
<organism evidence="2 3">
    <name type="scientific">Paramecium primaurelia</name>
    <dbReference type="NCBI Taxonomy" id="5886"/>
    <lineage>
        <taxon>Eukaryota</taxon>
        <taxon>Sar</taxon>
        <taxon>Alveolata</taxon>
        <taxon>Ciliophora</taxon>
        <taxon>Intramacronucleata</taxon>
        <taxon>Oligohymenophorea</taxon>
        <taxon>Peniculida</taxon>
        <taxon>Parameciidae</taxon>
        <taxon>Paramecium</taxon>
    </lineage>
</organism>
<dbReference type="AlphaFoldDB" id="A0A8S1LP28"/>
<comment type="caution">
    <text evidence="2">The sequence shown here is derived from an EMBL/GenBank/DDBJ whole genome shotgun (WGS) entry which is preliminary data.</text>
</comment>
<evidence type="ECO:0000256" key="1">
    <source>
        <dbReference type="SAM" id="Coils"/>
    </source>
</evidence>
<feature type="coiled-coil region" evidence="1">
    <location>
        <begin position="119"/>
        <end position="168"/>
    </location>
</feature>
<accession>A0A8S1LP28</accession>
<proteinExistence type="predicted"/>
<keyword evidence="1" id="KW-0175">Coiled coil</keyword>
<evidence type="ECO:0000313" key="3">
    <source>
        <dbReference type="Proteomes" id="UP000688137"/>
    </source>
</evidence>
<sequence>MFQPKQDERYPLSTACQILSATAGFTTGMTTGFFLGETIGQTTGVIIASTTGSILGFTTGLVEESIKKLCGKKDSNIKEVSLFFAKMGLYEQMFGSWGGLFGNSLRNQIIYCLLYTTGLIDINRENEKDQQLLQIVEQQEDEDQDEEFEIIEIENNKQEEEIDKIIQQD</sequence>
<evidence type="ECO:0000313" key="2">
    <source>
        <dbReference type="EMBL" id="CAD8067133.1"/>
    </source>
</evidence>
<reference evidence="2" key="1">
    <citation type="submission" date="2021-01" db="EMBL/GenBank/DDBJ databases">
        <authorList>
            <consortium name="Genoscope - CEA"/>
            <person name="William W."/>
        </authorList>
    </citation>
    <scope>NUCLEOTIDE SEQUENCE</scope>
</reference>